<evidence type="ECO:0000259" key="1">
    <source>
        <dbReference type="Pfam" id="PF01609"/>
    </source>
</evidence>
<dbReference type="GO" id="GO:0003677">
    <property type="term" value="F:DNA binding"/>
    <property type="evidence" value="ECO:0007669"/>
    <property type="project" value="InterPro"/>
</dbReference>
<proteinExistence type="predicted"/>
<protein>
    <submittedName>
        <fullName evidence="2">Transposase</fullName>
    </submittedName>
</protein>
<reference evidence="2 3" key="1">
    <citation type="journal article" date="2016" name="Genome Announc.">
        <title>Paenibacillus larvae Phage Tripp Genome Has 378-Base-Pair Terminal Repeats.</title>
        <authorList>
            <person name="Abraham J."/>
            <person name="Bousquet A.C."/>
            <person name="Bruff E."/>
            <person name="Carson N."/>
            <person name="Clark A."/>
            <person name="Connell A."/>
            <person name="Davis Z."/>
            <person name="Dums J."/>
            <person name="Everington C."/>
            <person name="Groth A."/>
            <person name="Hawes N."/>
            <person name="McArthur N."/>
            <person name="McKenney C."/>
            <person name="Oufkir A."/>
            <person name="Pearce B."/>
            <person name="Rampal S."/>
            <person name="Rozier H."/>
            <person name="Schaff J."/>
            <person name="Slehria T."/>
            <person name="Carson S."/>
            <person name="Miller E.S."/>
        </authorList>
    </citation>
    <scope>NUCLEOTIDE SEQUENCE [LARGE SCALE GENOMIC DNA]</scope>
</reference>
<name>A0A0N9SJT9_9CAUD</name>
<evidence type="ECO:0000313" key="2">
    <source>
        <dbReference type="EMBL" id="ALH46396.1"/>
    </source>
</evidence>
<dbReference type="EMBL" id="KT755656">
    <property type="protein sequence ID" value="ALH46396.1"/>
    <property type="molecule type" value="Genomic_DNA"/>
</dbReference>
<dbReference type="NCBIfam" id="NF033580">
    <property type="entry name" value="transpos_IS5_3"/>
    <property type="match status" value="1"/>
</dbReference>
<dbReference type="GO" id="GO:0006313">
    <property type="term" value="P:DNA transposition"/>
    <property type="evidence" value="ECO:0007669"/>
    <property type="project" value="InterPro"/>
</dbReference>
<dbReference type="InterPro" id="IPR002559">
    <property type="entry name" value="Transposase_11"/>
</dbReference>
<gene>
    <name evidence="2" type="ORF">TRIPP_23</name>
</gene>
<sequence length="122" mass="14060">MDALGNPFKFEVTAGNINDCVVGYEILQTLDIEGKNVLADRGYDTDKIIALLEEKQACSVIPSRKHRTVQRATDWWLFKERHLVECLFNKLKHNRRLATRYDKLSCTFVAFLKLASAMIWLA</sequence>
<accession>A0A0N9SJT9</accession>
<dbReference type="Proteomes" id="UP000204254">
    <property type="component" value="Segment"/>
</dbReference>
<evidence type="ECO:0000313" key="3">
    <source>
        <dbReference type="Proteomes" id="UP000204254"/>
    </source>
</evidence>
<dbReference type="PANTHER" id="PTHR30007:SF1">
    <property type="entry name" value="BLR1914 PROTEIN"/>
    <property type="match status" value="1"/>
</dbReference>
<dbReference type="PANTHER" id="PTHR30007">
    <property type="entry name" value="PHP DOMAIN PROTEIN"/>
    <property type="match status" value="1"/>
</dbReference>
<organism evidence="2 3">
    <name type="scientific">Paenibacillus phage Tripp</name>
    <dbReference type="NCBI Taxonomy" id="1718161"/>
    <lineage>
        <taxon>Viruses</taxon>
        <taxon>Duplodnaviria</taxon>
        <taxon>Heunggongvirae</taxon>
        <taxon>Uroviricota</taxon>
        <taxon>Caudoviricetes</taxon>
        <taxon>Halcyonevirus</taxon>
        <taxon>Halcyonevirus tripp</taxon>
    </lineage>
</organism>
<dbReference type="GeneID" id="26636981"/>
<dbReference type="Pfam" id="PF01609">
    <property type="entry name" value="DDE_Tnp_1"/>
    <property type="match status" value="1"/>
</dbReference>
<dbReference type="GO" id="GO:0004803">
    <property type="term" value="F:transposase activity"/>
    <property type="evidence" value="ECO:0007669"/>
    <property type="project" value="InterPro"/>
</dbReference>
<dbReference type="RefSeq" id="YP_009210543.1">
    <property type="nucleotide sequence ID" value="NC_028930.1"/>
</dbReference>
<keyword evidence="3" id="KW-1185">Reference proteome</keyword>
<dbReference type="KEGG" id="vg:26636981"/>
<feature type="domain" description="Transposase IS4-like" evidence="1">
    <location>
        <begin position="3"/>
        <end position="107"/>
    </location>
</feature>